<evidence type="ECO:0000313" key="2">
    <source>
        <dbReference type="Proteomes" id="UP001501508"/>
    </source>
</evidence>
<reference evidence="2" key="1">
    <citation type="journal article" date="2019" name="Int. J. Syst. Evol. Microbiol.">
        <title>The Global Catalogue of Microorganisms (GCM) 10K type strain sequencing project: providing services to taxonomists for standard genome sequencing and annotation.</title>
        <authorList>
            <consortium name="The Broad Institute Genomics Platform"/>
            <consortium name="The Broad Institute Genome Sequencing Center for Infectious Disease"/>
            <person name="Wu L."/>
            <person name="Ma J."/>
        </authorList>
    </citation>
    <scope>NUCLEOTIDE SEQUENCE [LARGE SCALE GENOMIC DNA]</scope>
    <source>
        <strain evidence="2">JCM 31920</strain>
    </source>
</reference>
<dbReference type="Pfam" id="PF13668">
    <property type="entry name" value="Ferritin_2"/>
    <property type="match status" value="1"/>
</dbReference>
<evidence type="ECO:0008006" key="3">
    <source>
        <dbReference type="Google" id="ProtNLM"/>
    </source>
</evidence>
<sequence>MNILHIINEIAGHDGDFFDRIDTRRSLMRSFRDTGKKITFASFPLLMSGVFQRAYGKTNDTVVEILNYALTLEHLEAAFYKKANEAASSLIPTEPARGAIKLIGAHEAAHVKLLEDTIKSMNATPVSAPVFDFTAGGTFPNVFSDYTTFLAVAQAFEDTGVRAYKGRAGEITGGGDLLEAALNIHSVEARHAAHIRYMRRNAGHAATLKPWITGKESGIGAAVQPVYDGEENTKQATLEVVNINGMAISAAAASEAFDEPLTKQQVLAIVGPFIVS</sequence>
<name>A0ABP8M0Q2_9BACT</name>
<dbReference type="Gene3D" id="1.20.1260.10">
    <property type="match status" value="1"/>
</dbReference>
<keyword evidence="2" id="KW-1185">Reference proteome</keyword>
<dbReference type="SUPFAM" id="SSF47240">
    <property type="entry name" value="Ferritin-like"/>
    <property type="match status" value="1"/>
</dbReference>
<evidence type="ECO:0000313" key="1">
    <source>
        <dbReference type="EMBL" id="GAA4442086.1"/>
    </source>
</evidence>
<comment type="caution">
    <text evidence="1">The sequence shown here is derived from an EMBL/GenBank/DDBJ whole genome shotgun (WGS) entry which is preliminary data.</text>
</comment>
<dbReference type="InterPro" id="IPR009078">
    <property type="entry name" value="Ferritin-like_SF"/>
</dbReference>
<dbReference type="InterPro" id="IPR012347">
    <property type="entry name" value="Ferritin-like"/>
</dbReference>
<organism evidence="1 2">
    <name type="scientific">Ravibacter arvi</name>
    <dbReference type="NCBI Taxonomy" id="2051041"/>
    <lineage>
        <taxon>Bacteria</taxon>
        <taxon>Pseudomonadati</taxon>
        <taxon>Bacteroidota</taxon>
        <taxon>Cytophagia</taxon>
        <taxon>Cytophagales</taxon>
        <taxon>Spirosomataceae</taxon>
        <taxon>Ravibacter</taxon>
    </lineage>
</organism>
<gene>
    <name evidence="1" type="ORF">GCM10023091_28280</name>
</gene>
<protein>
    <recommendedName>
        <fullName evidence="3">Dessication-associated protein</fullName>
    </recommendedName>
</protein>
<dbReference type="RefSeq" id="WP_345030270.1">
    <property type="nucleotide sequence ID" value="NZ_BAABEY010000026.1"/>
</dbReference>
<dbReference type="Proteomes" id="UP001501508">
    <property type="component" value="Unassembled WGS sequence"/>
</dbReference>
<dbReference type="CDD" id="cd00657">
    <property type="entry name" value="Ferritin_like"/>
    <property type="match status" value="1"/>
</dbReference>
<dbReference type="EMBL" id="BAABEY010000026">
    <property type="protein sequence ID" value="GAA4442086.1"/>
    <property type="molecule type" value="Genomic_DNA"/>
</dbReference>
<proteinExistence type="predicted"/>
<accession>A0ABP8M0Q2</accession>